<dbReference type="Proteomes" id="UP000197138">
    <property type="component" value="Unassembled WGS sequence"/>
</dbReference>
<name>A0A218W4Y6_PUNGR</name>
<proteinExistence type="predicted"/>
<comment type="caution">
    <text evidence="2">The sequence shown here is derived from an EMBL/GenBank/DDBJ whole genome shotgun (WGS) entry which is preliminary data.</text>
</comment>
<evidence type="ECO:0000256" key="1">
    <source>
        <dbReference type="SAM" id="MobiDB-lite"/>
    </source>
</evidence>
<evidence type="ECO:0000313" key="3">
    <source>
        <dbReference type="Proteomes" id="UP000197138"/>
    </source>
</evidence>
<organism evidence="2 3">
    <name type="scientific">Punica granatum</name>
    <name type="common">Pomegranate</name>
    <dbReference type="NCBI Taxonomy" id="22663"/>
    <lineage>
        <taxon>Eukaryota</taxon>
        <taxon>Viridiplantae</taxon>
        <taxon>Streptophyta</taxon>
        <taxon>Embryophyta</taxon>
        <taxon>Tracheophyta</taxon>
        <taxon>Spermatophyta</taxon>
        <taxon>Magnoliopsida</taxon>
        <taxon>eudicotyledons</taxon>
        <taxon>Gunneridae</taxon>
        <taxon>Pentapetalae</taxon>
        <taxon>rosids</taxon>
        <taxon>malvids</taxon>
        <taxon>Myrtales</taxon>
        <taxon>Lythraceae</taxon>
        <taxon>Punica</taxon>
    </lineage>
</organism>
<reference evidence="3" key="1">
    <citation type="journal article" date="2017" name="Plant J.">
        <title>The pomegranate (Punica granatum L.) genome and the genomics of punicalagin biosynthesis.</title>
        <authorList>
            <person name="Qin G."/>
            <person name="Xu C."/>
            <person name="Ming R."/>
            <person name="Tang H."/>
            <person name="Guyot R."/>
            <person name="Kramer E.M."/>
            <person name="Hu Y."/>
            <person name="Yi X."/>
            <person name="Qi Y."/>
            <person name="Xu X."/>
            <person name="Gao Z."/>
            <person name="Pan H."/>
            <person name="Jian J."/>
            <person name="Tian Y."/>
            <person name="Yue Z."/>
            <person name="Xu Y."/>
        </authorList>
    </citation>
    <scope>NUCLEOTIDE SEQUENCE [LARGE SCALE GENOMIC DNA]</scope>
    <source>
        <strain evidence="3">cv. Dabenzi</strain>
    </source>
</reference>
<dbReference type="EMBL" id="MTKT01005369">
    <property type="protein sequence ID" value="OWM67944.1"/>
    <property type="molecule type" value="Genomic_DNA"/>
</dbReference>
<feature type="compositionally biased region" description="Low complexity" evidence="1">
    <location>
        <begin position="80"/>
        <end position="92"/>
    </location>
</feature>
<accession>A0A218W4Y6</accession>
<evidence type="ECO:0000313" key="2">
    <source>
        <dbReference type="EMBL" id="OWM67944.1"/>
    </source>
</evidence>
<dbReference type="PROSITE" id="PS51257">
    <property type="entry name" value="PROKAR_LIPOPROTEIN"/>
    <property type="match status" value="1"/>
</dbReference>
<gene>
    <name evidence="2" type="ORF">CDL15_Pgr017512</name>
</gene>
<feature type="region of interest" description="Disordered" evidence="1">
    <location>
        <begin position="70"/>
        <end position="140"/>
    </location>
</feature>
<sequence length="140" mass="15331">MNVRVDQLVLLEIVVPYCGVVSCFDCLLARSYGPLMWSLYSKLSVAFIGRKGAEKAVEAAAPLDSNAQLHRRKRVRTTRASTSTDIAGSSSSNVRKGRKGAEKSAKIVAIEDSNAQLHKRKRARTTRASTATEIQLSRPQ</sequence>
<dbReference type="AlphaFoldDB" id="A0A218W4Y6"/>
<protein>
    <submittedName>
        <fullName evidence="2">Uncharacterized protein</fullName>
    </submittedName>
</protein>